<gene>
    <name evidence="1" type="ORF">IAA21_09805</name>
</gene>
<protein>
    <submittedName>
        <fullName evidence="1">Uncharacterized protein</fullName>
    </submittedName>
</protein>
<comment type="caution">
    <text evidence="1">The sequence shown here is derived from an EMBL/GenBank/DDBJ whole genome shotgun (WGS) entry which is preliminary data.</text>
</comment>
<accession>A0A9D2DU14</accession>
<feature type="non-terminal residue" evidence="1">
    <location>
        <position position="1"/>
    </location>
</feature>
<evidence type="ECO:0000313" key="1">
    <source>
        <dbReference type="EMBL" id="HIZ23073.1"/>
    </source>
</evidence>
<reference evidence="1" key="2">
    <citation type="submission" date="2021-04" db="EMBL/GenBank/DDBJ databases">
        <authorList>
            <person name="Gilroy R."/>
        </authorList>
    </citation>
    <scope>NUCLEOTIDE SEQUENCE</scope>
    <source>
        <strain evidence="1">14324</strain>
    </source>
</reference>
<dbReference type="EMBL" id="DXBU01000133">
    <property type="protein sequence ID" value="HIZ23073.1"/>
    <property type="molecule type" value="Genomic_DNA"/>
</dbReference>
<evidence type="ECO:0000313" key="2">
    <source>
        <dbReference type="Proteomes" id="UP000824041"/>
    </source>
</evidence>
<dbReference type="AlphaFoldDB" id="A0A9D2DU14"/>
<proteinExistence type="predicted"/>
<name>A0A9D2DU14_9FIRM</name>
<organism evidence="1 2">
    <name type="scientific">Candidatus Blautia faecigallinarum</name>
    <dbReference type="NCBI Taxonomy" id="2838488"/>
    <lineage>
        <taxon>Bacteria</taxon>
        <taxon>Bacillati</taxon>
        <taxon>Bacillota</taxon>
        <taxon>Clostridia</taxon>
        <taxon>Lachnospirales</taxon>
        <taxon>Lachnospiraceae</taxon>
        <taxon>Blautia</taxon>
    </lineage>
</organism>
<sequence>ILTSVRNDPDILDSLTRIAKFYLWNDSDRVEEDLQKAIDSALSALSEDSGEDTEEESLVSKIWLNEKGQIIGRQFSIQYKDGRQEDFLTLQNSANGQERGFLFEMGAEDSSIAVTGSGTVNEGLLNGSYTVLANSQPVASIEVADYDTEFIQNGRLNGVYTLKMLPDMQSEDMVNPMLKNLSLKISFSSSQEYASTAYDYLIAGSSVFRTISETSLREEPAGEIPDFSDPDTIFYQFEEEEDLIRYTEEMDAANILDKLIEAGMPENFPEEVSELFFYDNSGYYGNSYYDGYGEYYYDPYDTPYGDSYDPYGNGYDPGSGTGSLYDDYLMDQTA</sequence>
<reference evidence="1" key="1">
    <citation type="journal article" date="2021" name="PeerJ">
        <title>Extensive microbial diversity within the chicken gut microbiome revealed by metagenomics and culture.</title>
        <authorList>
            <person name="Gilroy R."/>
            <person name="Ravi A."/>
            <person name="Getino M."/>
            <person name="Pursley I."/>
            <person name="Horton D.L."/>
            <person name="Alikhan N.F."/>
            <person name="Baker D."/>
            <person name="Gharbi K."/>
            <person name="Hall N."/>
            <person name="Watson M."/>
            <person name="Adriaenssens E.M."/>
            <person name="Foster-Nyarko E."/>
            <person name="Jarju S."/>
            <person name="Secka A."/>
            <person name="Antonio M."/>
            <person name="Oren A."/>
            <person name="Chaudhuri R.R."/>
            <person name="La Ragione R."/>
            <person name="Hildebrand F."/>
            <person name="Pallen M.J."/>
        </authorList>
    </citation>
    <scope>NUCLEOTIDE SEQUENCE</scope>
    <source>
        <strain evidence="1">14324</strain>
    </source>
</reference>
<dbReference type="Proteomes" id="UP000824041">
    <property type="component" value="Unassembled WGS sequence"/>
</dbReference>